<dbReference type="Pfam" id="PF00698">
    <property type="entry name" value="Acyl_transf_1"/>
    <property type="match status" value="1"/>
</dbReference>
<dbReference type="InterPro" id="IPR036736">
    <property type="entry name" value="ACP-like_sf"/>
</dbReference>
<dbReference type="SUPFAM" id="SSF47336">
    <property type="entry name" value="ACP-like"/>
    <property type="match status" value="1"/>
</dbReference>
<dbReference type="InterPro" id="IPR049900">
    <property type="entry name" value="PKS_mFAS_DH"/>
</dbReference>
<dbReference type="CDD" id="cd08956">
    <property type="entry name" value="KR_3_FAS_SDR_x"/>
    <property type="match status" value="1"/>
</dbReference>
<dbReference type="Pfam" id="PF00109">
    <property type="entry name" value="ketoacyl-synt"/>
    <property type="match status" value="1"/>
</dbReference>
<keyword evidence="6" id="KW-0045">Antibiotic biosynthesis</keyword>
<evidence type="ECO:0000256" key="10">
    <source>
        <dbReference type="SAM" id="MobiDB-lite"/>
    </source>
</evidence>
<dbReference type="CDD" id="cd00833">
    <property type="entry name" value="PKS"/>
    <property type="match status" value="1"/>
</dbReference>
<evidence type="ECO:0000313" key="14">
    <source>
        <dbReference type="EMBL" id="ALI94182.1"/>
    </source>
</evidence>
<gene>
    <name evidence="14" type="primary">aslD</name>
</gene>
<organism evidence="14">
    <name type="scientific">Streptomyces sp. XZQH4</name>
    <dbReference type="NCBI Taxonomy" id="1245513"/>
    <lineage>
        <taxon>Bacteria</taxon>
        <taxon>Bacillati</taxon>
        <taxon>Actinomycetota</taxon>
        <taxon>Actinomycetes</taxon>
        <taxon>Kitasatosporales</taxon>
        <taxon>Streptomycetaceae</taxon>
        <taxon>Streptomyces</taxon>
    </lineage>
</organism>
<dbReference type="FunFam" id="1.10.1200.10:FF:000007">
    <property type="entry name" value="Probable polyketide synthase pks17"/>
    <property type="match status" value="1"/>
</dbReference>
<dbReference type="PROSITE" id="PS00012">
    <property type="entry name" value="PHOSPHOPANTETHEINE"/>
    <property type="match status" value="1"/>
</dbReference>
<evidence type="ECO:0000259" key="13">
    <source>
        <dbReference type="PROSITE" id="PS52019"/>
    </source>
</evidence>
<dbReference type="InterPro" id="IPR013968">
    <property type="entry name" value="PKS_KR"/>
</dbReference>
<keyword evidence="8" id="KW-0012">Acyltransferase</keyword>
<feature type="domain" description="Ketosynthase family 3 (KS3)" evidence="12">
    <location>
        <begin position="34"/>
        <end position="458"/>
    </location>
</feature>
<dbReference type="PROSITE" id="PS52004">
    <property type="entry name" value="KS3_2"/>
    <property type="match status" value="1"/>
</dbReference>
<dbReference type="InterPro" id="IPR032821">
    <property type="entry name" value="PKS_assoc"/>
</dbReference>
<feature type="domain" description="Carrier" evidence="11">
    <location>
        <begin position="1632"/>
        <end position="1707"/>
    </location>
</feature>
<dbReference type="GO" id="GO:0031177">
    <property type="term" value="F:phosphopantetheine binding"/>
    <property type="evidence" value="ECO:0007669"/>
    <property type="project" value="InterPro"/>
</dbReference>
<dbReference type="SMART" id="SM00822">
    <property type="entry name" value="PKS_KR"/>
    <property type="match status" value="1"/>
</dbReference>
<dbReference type="Pfam" id="PF08659">
    <property type="entry name" value="KR"/>
    <property type="match status" value="1"/>
</dbReference>
<dbReference type="SMART" id="SM00826">
    <property type="entry name" value="PKS_DH"/>
    <property type="match status" value="1"/>
</dbReference>
<dbReference type="InterPro" id="IPR020841">
    <property type="entry name" value="PKS_Beta-ketoAc_synthase_dom"/>
</dbReference>
<evidence type="ECO:0000259" key="11">
    <source>
        <dbReference type="PROSITE" id="PS50075"/>
    </source>
</evidence>
<feature type="region of interest" description="C-terminal hotdog fold" evidence="9">
    <location>
        <begin position="1090"/>
        <end position="1240"/>
    </location>
</feature>
<evidence type="ECO:0000256" key="1">
    <source>
        <dbReference type="ARBA" id="ARBA00001957"/>
    </source>
</evidence>
<dbReference type="InterPro" id="IPR014030">
    <property type="entry name" value="Ketoacyl_synth_N"/>
</dbReference>
<protein>
    <submittedName>
        <fullName evidence="14">AslD</fullName>
    </submittedName>
</protein>
<dbReference type="Gene3D" id="3.30.70.3290">
    <property type="match status" value="1"/>
</dbReference>
<dbReference type="GO" id="GO:0004312">
    <property type="term" value="F:fatty acid synthase activity"/>
    <property type="evidence" value="ECO:0007669"/>
    <property type="project" value="TreeGrafter"/>
</dbReference>
<dbReference type="GO" id="GO:0006633">
    <property type="term" value="P:fatty acid biosynthetic process"/>
    <property type="evidence" value="ECO:0007669"/>
    <property type="project" value="InterPro"/>
</dbReference>
<dbReference type="InterPro" id="IPR020806">
    <property type="entry name" value="PKS_PP-bd"/>
</dbReference>
<dbReference type="PROSITE" id="PS00606">
    <property type="entry name" value="KS3_1"/>
    <property type="match status" value="1"/>
</dbReference>
<dbReference type="FunFam" id="3.40.366.10:FF:000002">
    <property type="entry name" value="Probable polyketide synthase 2"/>
    <property type="match status" value="1"/>
</dbReference>
<proteinExistence type="predicted"/>
<dbReference type="Gene3D" id="3.10.129.110">
    <property type="entry name" value="Polyketide synthase dehydratase"/>
    <property type="match status" value="2"/>
</dbReference>
<dbReference type="InterPro" id="IPR016035">
    <property type="entry name" value="Acyl_Trfase/lysoPLipase"/>
</dbReference>
<comment type="caution">
    <text evidence="9">Lacks conserved residue(s) required for the propagation of feature annotation.</text>
</comment>
<feature type="region of interest" description="Disordered" evidence="10">
    <location>
        <begin position="1751"/>
        <end position="1772"/>
    </location>
</feature>
<dbReference type="SMART" id="SM00825">
    <property type="entry name" value="PKS_KS"/>
    <property type="match status" value="1"/>
</dbReference>
<dbReference type="InterPro" id="IPR057326">
    <property type="entry name" value="KR_dom"/>
</dbReference>
<dbReference type="Gene3D" id="3.40.50.720">
    <property type="entry name" value="NAD(P)-binding Rossmann-like Domain"/>
    <property type="match status" value="1"/>
</dbReference>
<evidence type="ECO:0000256" key="2">
    <source>
        <dbReference type="ARBA" id="ARBA00004792"/>
    </source>
</evidence>
<name>A0A0N7HVC4_9ACTN</name>
<evidence type="ECO:0000256" key="7">
    <source>
        <dbReference type="ARBA" id="ARBA00023268"/>
    </source>
</evidence>
<reference evidence="14" key="1">
    <citation type="submission" date="2015-04" db="EMBL/GenBank/DDBJ databases">
        <title>Identification and functional analysis of the gene cluster involved in ansalactams biosynthesis from Streptomyces sp. XZQH4.</title>
        <authorList>
            <person name="Wang H."/>
            <person name="Xie C."/>
            <person name="Shen Y."/>
        </authorList>
    </citation>
    <scope>NUCLEOTIDE SEQUENCE</scope>
    <source>
        <strain evidence="14">XZQH4</strain>
    </source>
</reference>
<dbReference type="InterPro" id="IPR016039">
    <property type="entry name" value="Thiolase-like"/>
</dbReference>
<feature type="region of interest" description="N-terminal hotdog fold" evidence="9">
    <location>
        <begin position="938"/>
        <end position="1063"/>
    </location>
</feature>
<dbReference type="InterPro" id="IPR020807">
    <property type="entry name" value="PKS_DH"/>
</dbReference>
<dbReference type="InterPro" id="IPR015083">
    <property type="entry name" value="NorB/c/GfsB-D-like_docking"/>
</dbReference>
<dbReference type="GO" id="GO:0004315">
    <property type="term" value="F:3-oxoacyl-[acyl-carrier-protein] synthase activity"/>
    <property type="evidence" value="ECO:0007669"/>
    <property type="project" value="InterPro"/>
</dbReference>
<feature type="compositionally biased region" description="Basic and acidic residues" evidence="10">
    <location>
        <begin position="1755"/>
        <end position="1772"/>
    </location>
</feature>
<dbReference type="SUPFAM" id="SSF52151">
    <property type="entry name" value="FabD/lysophospholipase-like"/>
    <property type="match status" value="1"/>
</dbReference>
<evidence type="ECO:0000256" key="6">
    <source>
        <dbReference type="ARBA" id="ARBA00023194"/>
    </source>
</evidence>
<dbReference type="Pfam" id="PF02801">
    <property type="entry name" value="Ketoacyl-synt_C"/>
    <property type="match status" value="1"/>
</dbReference>
<comment type="cofactor">
    <cofactor evidence="1">
        <name>pantetheine 4'-phosphate</name>
        <dbReference type="ChEBI" id="CHEBI:47942"/>
    </cofactor>
</comment>
<dbReference type="InterPro" id="IPR018201">
    <property type="entry name" value="Ketoacyl_synth_AS"/>
</dbReference>
<dbReference type="InterPro" id="IPR042104">
    <property type="entry name" value="PKS_dehydratase_sf"/>
</dbReference>
<dbReference type="Pfam" id="PF21089">
    <property type="entry name" value="PKS_DH_N"/>
    <property type="match status" value="1"/>
</dbReference>
<dbReference type="Pfam" id="PF08990">
    <property type="entry name" value="Docking"/>
    <property type="match status" value="1"/>
</dbReference>
<dbReference type="FunFam" id="3.40.47.10:FF:000019">
    <property type="entry name" value="Polyketide synthase type I"/>
    <property type="match status" value="1"/>
</dbReference>
<dbReference type="PANTHER" id="PTHR43775:SF51">
    <property type="entry name" value="INACTIVE PHENOLPHTHIOCEROL SYNTHESIS POLYKETIDE SYNTHASE TYPE I PKS1-RELATED"/>
    <property type="match status" value="1"/>
</dbReference>
<dbReference type="InterPro" id="IPR009081">
    <property type="entry name" value="PP-bd_ACP"/>
</dbReference>
<dbReference type="InterPro" id="IPR006162">
    <property type="entry name" value="Ppantetheine_attach_site"/>
</dbReference>
<dbReference type="SMART" id="SM00827">
    <property type="entry name" value="PKS_AT"/>
    <property type="match status" value="1"/>
</dbReference>
<evidence type="ECO:0000256" key="4">
    <source>
        <dbReference type="ARBA" id="ARBA00022553"/>
    </source>
</evidence>
<sequence>MSAPYEKVVEALRASLEEVGSLKKQNRQLLEAAGEPVAVVGMACRLPGGVAGPEDLWRLVSEGRDGVSGFPTDRGWDLEGVFDSDPGQAATHHVPRGGFLYDAAEFDAGFFGISPREALAMDPQQRLLLEASWEALEQAGIDPGTLKGQEVAVFSGVMGTDYFAGGNVHSELGGIGTGAASSVASGRVSYVFGFEGPAVTVDTACSSSLVAIHLAAQALRQGECSLALAGGAKVMATPGAFEAFSRHGGLSLDGRCKSYADAADGTGWAEGVGVVVLERLSEARRRGHRVLAVIRGSAVNQDGASNGLTAPNGPSQQRVIRKALASAGLSAADVDVVEGHGTGTVLGDPIEAQALIATYGQDRPEDRPLWLGSLKSNIGHTQAAAGVAGVIKMVQALRHGVMPPTLHVDAPSAKVDWSAGAVELLTESREWPDTGRPRRAGVSSFGVSGTNAHLILEQAPEEQPAVPEPVRPRLAGTDEGVVPMVVSARSAGSLAGQAERLSSFLQAGEKVPLPDVAAALVAHRAVLSQRAVVVGSRVEALSGLEALARGESHPGVITGSVSALGGAGKVVLVFPGQGSQWAGMGRELLDSSPVFAERIGECAAALEPWVDWSLVEVLRGDAPAELLERVDVLQPASFAVMVGLAAVWSSVGVVPDAVVGHSQGEIAAACVSGALSLEDAARVVAVRSRVIAGSLAGRGGMASVALAEADVAERIERWADRVEVAAVNSPTSVVIAGDAEALDEALDVLAADGVRVRRVAVDYASHTRHVEAIEDVLTTAFADIRAQAPLVPFYSTVTGEWVKEAGVLDGNYWYCNLRNQVRFGPAIADLLAGGHTIFVESSAHPVLVQPVSEIVDQADTDAVVGGSLRRDDGGPRRLLTSMAELFVQGVAVNWAAMLPVAGTSHLELPTYAFDHQHYWLRSTPAVDAVALGQAGADHPLIGAIVGRPDSGGLMTTSRWSVEAHPWLGDHVIGDVVVVPSAALVELAIRFGDEAGTSVVEELTVDRPVLLPLRGGRAVQMTVGQADEQGRRPVEVYSRPDNAGLDAIWTRHAHGTLVPGPVTPSTPDGAWPVGSPAVDVALDEAISDADRYGLHPALLDAAICTTLPAGMIATRWSGVSLLASGAAAVGVRAARDATGVTRLELVDATAAPVLTADVVVAERFSPETAESEDASALAALFQIDWVELPASSGDMAEDAGTTASVVQAEDVVALAADGSAVPGLLVYEAGHAPADPREAVAAALAVLQAWLAAPALAHTRLVVIVPDAEDDLTAAAVSGLLRSAQSEHPDRIVLVESDHGVYGGSEETSKCMEAVRLVVATGEPRVRVRAGVAFAPRLQPAPFAEGSQRQLNPDGTVLVTGGTGSLGSLVARHLVSEHGVRHVLLASRSGPDAEGAAALDEELTGLGASVTIAACDVADRDAVAALLAAVPDAHPLTAVVHTAGVLDDGVVTALTPERLDTVLRPKLDAALHLHELTRDVDLAAFVLFSSAAGVLGNPGQGNYAAANACLDALALNRRRSGLPGISLAWGMWDHTGTPGNLGIADQQRRAPQGLVAHSNQEGLKLFDAALKSDDPVLLAARPDYAALRDQGVSIPVLLRSLVRAGRRTARHAASRGHGLAEQLAAKLPVQREQMLLDLIRREVAAVLGHSAPGEVDPDRAFREVGFDSMLAVELRNRLTGLVGMRLPATIIFDHPTPRSLMRRLLAELCPEAVGELAGREDEIRSVLVTTPLSRFQEFGLMEKLLQLVASQGDESATARDTAEPKQDGKRLIEEMGVDDLVERAMRKAGKQ</sequence>
<dbReference type="InterPro" id="IPR001227">
    <property type="entry name" value="Ac_transferase_dom_sf"/>
</dbReference>
<dbReference type="InterPro" id="IPR014031">
    <property type="entry name" value="Ketoacyl_synth_C"/>
</dbReference>
<evidence type="ECO:0000256" key="9">
    <source>
        <dbReference type="PROSITE-ProRule" id="PRU01363"/>
    </source>
</evidence>
<keyword evidence="5" id="KW-0808">Transferase</keyword>
<dbReference type="PROSITE" id="PS50075">
    <property type="entry name" value="CARRIER"/>
    <property type="match status" value="1"/>
</dbReference>
<dbReference type="InterPro" id="IPR036291">
    <property type="entry name" value="NAD(P)-bd_dom_sf"/>
</dbReference>
<dbReference type="SUPFAM" id="SSF51735">
    <property type="entry name" value="NAD(P)-binding Rossmann-fold domains"/>
    <property type="match status" value="2"/>
</dbReference>
<evidence type="ECO:0000259" key="12">
    <source>
        <dbReference type="PROSITE" id="PS52004"/>
    </source>
</evidence>
<dbReference type="InterPro" id="IPR016036">
    <property type="entry name" value="Malonyl_transacylase_ACP-bd"/>
</dbReference>
<dbReference type="Gene3D" id="3.40.47.10">
    <property type="match status" value="1"/>
</dbReference>
<dbReference type="Pfam" id="PF16197">
    <property type="entry name" value="KAsynt_C_assoc"/>
    <property type="match status" value="1"/>
</dbReference>
<evidence type="ECO:0000256" key="5">
    <source>
        <dbReference type="ARBA" id="ARBA00022679"/>
    </source>
</evidence>
<comment type="pathway">
    <text evidence="2">Antibiotic biosynthesis.</text>
</comment>
<dbReference type="Gene3D" id="1.10.1200.10">
    <property type="entry name" value="ACP-like"/>
    <property type="match status" value="1"/>
</dbReference>
<dbReference type="PANTHER" id="PTHR43775">
    <property type="entry name" value="FATTY ACID SYNTHASE"/>
    <property type="match status" value="1"/>
</dbReference>
<dbReference type="Gene3D" id="3.40.366.10">
    <property type="entry name" value="Malonyl-Coenzyme A Acyl Carrier Protein, domain 2"/>
    <property type="match status" value="1"/>
</dbReference>
<evidence type="ECO:0000256" key="8">
    <source>
        <dbReference type="ARBA" id="ARBA00023315"/>
    </source>
</evidence>
<dbReference type="SMART" id="SM00823">
    <property type="entry name" value="PKS_PP"/>
    <property type="match status" value="1"/>
</dbReference>
<dbReference type="GO" id="GO:0033068">
    <property type="term" value="P:macrolide biosynthetic process"/>
    <property type="evidence" value="ECO:0007669"/>
    <property type="project" value="UniProtKB-ARBA"/>
</dbReference>
<dbReference type="InterPro" id="IPR049552">
    <property type="entry name" value="PKS_DH_N"/>
</dbReference>
<dbReference type="InterPro" id="IPR014043">
    <property type="entry name" value="Acyl_transferase_dom"/>
</dbReference>
<dbReference type="SUPFAM" id="SSF55048">
    <property type="entry name" value="Probable ACP-binding domain of malonyl-CoA ACP transacylase"/>
    <property type="match status" value="1"/>
</dbReference>
<evidence type="ECO:0000256" key="3">
    <source>
        <dbReference type="ARBA" id="ARBA00022450"/>
    </source>
</evidence>
<dbReference type="InterPro" id="IPR050091">
    <property type="entry name" value="PKS_NRPS_Biosynth_Enz"/>
</dbReference>
<dbReference type="PROSITE" id="PS52019">
    <property type="entry name" value="PKS_MFAS_DH"/>
    <property type="match status" value="1"/>
</dbReference>
<dbReference type="EMBL" id="KR270805">
    <property type="protein sequence ID" value="ALI94182.1"/>
    <property type="molecule type" value="Genomic_DNA"/>
</dbReference>
<keyword evidence="4" id="KW-0597">Phosphoprotein</keyword>
<feature type="domain" description="PKS/mFAS DH" evidence="13">
    <location>
        <begin position="938"/>
        <end position="1240"/>
    </location>
</feature>
<keyword evidence="7" id="KW-0511">Multifunctional enzyme</keyword>
<accession>A0A0N7HVC4</accession>
<dbReference type="SMART" id="SM01294">
    <property type="entry name" value="PKS_PP_betabranch"/>
    <property type="match status" value="1"/>
</dbReference>
<dbReference type="SUPFAM" id="SSF53901">
    <property type="entry name" value="Thiolase-like"/>
    <property type="match status" value="1"/>
</dbReference>
<keyword evidence="3" id="KW-0596">Phosphopantetheine</keyword>
<dbReference type="Pfam" id="PF00550">
    <property type="entry name" value="PP-binding"/>
    <property type="match status" value="1"/>
</dbReference>